<evidence type="ECO:0000313" key="4">
    <source>
        <dbReference type="Proteomes" id="UP000293764"/>
    </source>
</evidence>
<evidence type="ECO:0000313" key="3">
    <source>
        <dbReference type="EMBL" id="RYV49433.1"/>
    </source>
</evidence>
<protein>
    <recommendedName>
        <fullName evidence="2">P-type ATPase A domain-containing protein</fullName>
    </recommendedName>
</protein>
<dbReference type="InterPro" id="IPR023298">
    <property type="entry name" value="ATPase_P-typ_TM_dom_sf"/>
</dbReference>
<accession>A0A4Q5MWX6</accession>
<proteinExistence type="predicted"/>
<dbReference type="Proteomes" id="UP000293764">
    <property type="component" value="Unassembled WGS sequence"/>
</dbReference>
<feature type="domain" description="P-type ATPase A" evidence="2">
    <location>
        <begin position="51"/>
        <end position="115"/>
    </location>
</feature>
<dbReference type="GO" id="GO:0005886">
    <property type="term" value="C:plasma membrane"/>
    <property type="evidence" value="ECO:0007669"/>
    <property type="project" value="UniProtKB-SubCell"/>
</dbReference>
<evidence type="ECO:0000259" key="2">
    <source>
        <dbReference type="Pfam" id="PF00122"/>
    </source>
</evidence>
<dbReference type="InterPro" id="IPR008250">
    <property type="entry name" value="ATPase_P-typ_transduc_dom_A_sf"/>
</dbReference>
<comment type="subcellular location">
    <subcellularLocation>
        <location evidence="1">Cell membrane</location>
        <topology evidence="1">Multi-pass membrane protein</topology>
    </subcellularLocation>
</comment>
<dbReference type="GO" id="GO:0016887">
    <property type="term" value="F:ATP hydrolysis activity"/>
    <property type="evidence" value="ECO:0007669"/>
    <property type="project" value="InterPro"/>
</dbReference>
<dbReference type="EMBL" id="SDWW01000075">
    <property type="protein sequence ID" value="RYV49433.1"/>
    <property type="molecule type" value="Genomic_DNA"/>
</dbReference>
<dbReference type="AlphaFoldDB" id="A0A4Q5MWX6"/>
<keyword evidence="4" id="KW-1185">Reference proteome</keyword>
<dbReference type="SUPFAM" id="SSF81665">
    <property type="entry name" value="Calcium ATPase, transmembrane domain M"/>
    <property type="match status" value="1"/>
</dbReference>
<comment type="caution">
    <text evidence="3">The sequence shown here is derived from an EMBL/GenBank/DDBJ whole genome shotgun (WGS) entry which is preliminary data.</text>
</comment>
<dbReference type="GO" id="GO:0005524">
    <property type="term" value="F:ATP binding"/>
    <property type="evidence" value="ECO:0007669"/>
    <property type="project" value="InterPro"/>
</dbReference>
<dbReference type="Gene3D" id="1.20.1110.10">
    <property type="entry name" value="Calcium-transporting ATPase, transmembrane domain"/>
    <property type="match status" value="1"/>
</dbReference>
<dbReference type="Pfam" id="PF00122">
    <property type="entry name" value="E1-E2_ATPase"/>
    <property type="match status" value="1"/>
</dbReference>
<dbReference type="Gene3D" id="2.70.150.10">
    <property type="entry name" value="Calcium-transporting ATPase, cytoplasmic transduction domain A"/>
    <property type="match status" value="1"/>
</dbReference>
<sequence>MAVLLGAAVLAAIVGDVKDVVVICVVVAFNAVLGFAQEYRAEASLAALEQMLVTQARVRSDGSISVVDAEDLVPGDVVLVDAGDRVPADGRWLVTVDLQIDESAFTGESMPVAKDVLPIPEGVVAVADRFCMVSMAVRKSPQVASRKSPLVAR</sequence>
<gene>
    <name evidence="3" type="ORF">EUA98_18765</name>
</gene>
<dbReference type="InterPro" id="IPR001757">
    <property type="entry name" value="P_typ_ATPase"/>
</dbReference>
<dbReference type="PANTHER" id="PTHR42861">
    <property type="entry name" value="CALCIUM-TRANSPORTING ATPASE"/>
    <property type="match status" value="1"/>
</dbReference>
<dbReference type="InterPro" id="IPR059000">
    <property type="entry name" value="ATPase_P-type_domA"/>
</dbReference>
<dbReference type="NCBIfam" id="TIGR01494">
    <property type="entry name" value="ATPase_P-type"/>
    <property type="match status" value="1"/>
</dbReference>
<reference evidence="3 4" key="1">
    <citation type="submission" date="2019-01" db="EMBL/GenBank/DDBJ databases">
        <title>Novel species of Cellulomonas.</title>
        <authorList>
            <person name="Liu Q."/>
            <person name="Xin Y.-H."/>
        </authorList>
    </citation>
    <scope>NUCLEOTIDE SEQUENCE [LARGE SCALE GENOMIC DNA]</scope>
    <source>
        <strain evidence="3 4">HLT2-17</strain>
    </source>
</reference>
<dbReference type="OrthoDB" id="9814270at2"/>
<dbReference type="SUPFAM" id="SSF81653">
    <property type="entry name" value="Calcium ATPase, transduction domain A"/>
    <property type="match status" value="1"/>
</dbReference>
<organism evidence="3 4">
    <name type="scientific">Pengzhenrongella frigida</name>
    <dbReference type="NCBI Taxonomy" id="1259133"/>
    <lineage>
        <taxon>Bacteria</taxon>
        <taxon>Bacillati</taxon>
        <taxon>Actinomycetota</taxon>
        <taxon>Actinomycetes</taxon>
        <taxon>Micrococcales</taxon>
        <taxon>Pengzhenrongella</taxon>
    </lineage>
</organism>
<evidence type="ECO:0000256" key="1">
    <source>
        <dbReference type="ARBA" id="ARBA00004651"/>
    </source>
</evidence>
<name>A0A4Q5MWX6_9MICO</name>